<dbReference type="AlphaFoldDB" id="D7DAZ0"/>
<evidence type="ECO:0000313" key="2">
    <source>
        <dbReference type="EMBL" id="ADI31337.1"/>
    </source>
</evidence>
<keyword evidence="3" id="KW-1185">Reference proteome</keyword>
<reference evidence="2 3" key="2">
    <citation type="journal article" date="2011" name="Stand. Genomic Sci.">
        <title>Complete genome sequence of Staphylothermus hellenicus P8.</title>
        <authorList>
            <person name="Anderson I."/>
            <person name="Wirth R."/>
            <person name="Lucas S."/>
            <person name="Copeland A."/>
            <person name="Lapidus A."/>
            <person name="Cheng J.F."/>
            <person name="Goodwin L."/>
            <person name="Pitluck S."/>
            <person name="Davenport K."/>
            <person name="Detter J.C."/>
            <person name="Han C."/>
            <person name="Tapia R."/>
            <person name="Land M."/>
            <person name="Hauser L."/>
            <person name="Pati A."/>
            <person name="Mikhailova N."/>
            <person name="Woyke T."/>
            <person name="Klenk H.P."/>
            <person name="Kyrpides N."/>
            <person name="Ivanova N."/>
        </authorList>
    </citation>
    <scope>NUCLEOTIDE SEQUENCE [LARGE SCALE GENOMIC DNA]</scope>
    <source>
        <strain evidence="3">DSM 12710 / JCM 10830 / BK20S6-10-b1 / P8</strain>
    </source>
</reference>
<evidence type="ECO:0000313" key="3">
    <source>
        <dbReference type="Proteomes" id="UP000002573"/>
    </source>
</evidence>
<feature type="transmembrane region" description="Helical" evidence="1">
    <location>
        <begin position="267"/>
        <end position="288"/>
    </location>
</feature>
<protein>
    <submittedName>
        <fullName evidence="2">Uncharacterized protein</fullName>
    </submittedName>
</protein>
<keyword evidence="1" id="KW-1133">Transmembrane helix</keyword>
<dbReference type="HOGENOM" id="CLU_929439_0_0_2"/>
<dbReference type="RefSeq" id="WP_013142535.1">
    <property type="nucleotide sequence ID" value="NC_014205.1"/>
</dbReference>
<dbReference type="Proteomes" id="UP000002573">
    <property type="component" value="Chromosome"/>
</dbReference>
<proteinExistence type="predicted"/>
<accession>D7DAZ0</accession>
<dbReference type="STRING" id="591019.Shell_0195"/>
<dbReference type="GeneID" id="9233484"/>
<evidence type="ECO:0000256" key="1">
    <source>
        <dbReference type="SAM" id="Phobius"/>
    </source>
</evidence>
<organism evidence="2 3">
    <name type="scientific">Staphylothermus hellenicus (strain DSM 12710 / JCM 10830 / BK20S6-10-b1 / P8)</name>
    <dbReference type="NCBI Taxonomy" id="591019"/>
    <lineage>
        <taxon>Archaea</taxon>
        <taxon>Thermoproteota</taxon>
        <taxon>Thermoprotei</taxon>
        <taxon>Desulfurococcales</taxon>
        <taxon>Desulfurococcaceae</taxon>
        <taxon>Staphylothermus</taxon>
    </lineage>
</organism>
<dbReference type="EMBL" id="CP002051">
    <property type="protein sequence ID" value="ADI31337.1"/>
    <property type="molecule type" value="Genomic_DNA"/>
</dbReference>
<sequence length="299" mass="34075">MNKILVFGIIFLLVYAEASVFTPINSMVTGTDVSGAGRPKILFIYYYWLPNYGPAYWFIRNLSMYGDVVFIRADALANQSDQYIMDYLRQFDIYATINAGYGPWLCLVDFWSKYPRLVNIIRLLVREEGKSILVVVASTSNSHPISDMVYAECLDTPDYWINYEIASSNITVGINNITGRSLHIHLYGGKPLIILPNKHDWLSRRAALAVYGYYGKGKYAVLSIDLFQSSNHIRGDIEKLLSNIIQWLTNKETRENKTIINPPIENLTITSTILITPLIITLIGAYIIKQHRTNPHKQP</sequence>
<dbReference type="SUPFAM" id="SSF52317">
    <property type="entry name" value="Class I glutamine amidotransferase-like"/>
    <property type="match status" value="1"/>
</dbReference>
<keyword evidence="1" id="KW-0812">Transmembrane</keyword>
<reference evidence="3" key="1">
    <citation type="submission" date="2010-05" db="EMBL/GenBank/DDBJ databases">
        <title>Complete sequence of Staphylothermus hellenicus DSM 12710.</title>
        <authorList>
            <consortium name="US DOE Joint Genome Institute"/>
            <person name="Lucas S."/>
            <person name="Copeland A."/>
            <person name="Lapidus A."/>
            <person name="Cheng J.-F."/>
            <person name="Bruce D."/>
            <person name="Goodwin L."/>
            <person name="Pitluck S."/>
            <person name="Davenport K."/>
            <person name="Detter J.C."/>
            <person name="Han C."/>
            <person name="Tapia R."/>
            <person name="Larimer F."/>
            <person name="Land M."/>
            <person name="Hauser L."/>
            <person name="Kyrpides N."/>
            <person name="Mikhailova N."/>
            <person name="Anderson I.J."/>
            <person name="Woyke T."/>
        </authorList>
    </citation>
    <scope>NUCLEOTIDE SEQUENCE [LARGE SCALE GENOMIC DNA]</scope>
    <source>
        <strain evidence="3">DSM 12710 / JCM 10830 / BK20S6-10-b1 / P8</strain>
    </source>
</reference>
<dbReference type="InterPro" id="IPR029062">
    <property type="entry name" value="Class_I_gatase-like"/>
</dbReference>
<keyword evidence="1" id="KW-0472">Membrane</keyword>
<dbReference type="KEGG" id="shc:Shell_0195"/>
<name>D7DAZ0_STAHD</name>
<gene>
    <name evidence="2" type="ordered locus">Shell_0195</name>
</gene>